<evidence type="ECO:0000313" key="2">
    <source>
        <dbReference type="EMBL" id="QHT23325.1"/>
    </source>
</evidence>
<accession>A0A6C0E7D0</accession>
<organism evidence="2">
    <name type="scientific">viral metagenome</name>
    <dbReference type="NCBI Taxonomy" id="1070528"/>
    <lineage>
        <taxon>unclassified sequences</taxon>
        <taxon>metagenomes</taxon>
        <taxon>organismal metagenomes</taxon>
    </lineage>
</organism>
<dbReference type="AlphaFoldDB" id="A0A6C0E7D0"/>
<keyword evidence="1" id="KW-0812">Transmembrane</keyword>
<sequence>MTPIEINIFILLLYYLYTINIPNYMDSIFKLLLVNILLFFEPSNR</sequence>
<dbReference type="EMBL" id="MN739730">
    <property type="protein sequence ID" value="QHT23325.1"/>
    <property type="molecule type" value="Genomic_DNA"/>
</dbReference>
<protein>
    <submittedName>
        <fullName evidence="2">Uncharacterized protein</fullName>
    </submittedName>
</protein>
<feature type="transmembrane region" description="Helical" evidence="1">
    <location>
        <begin position="6"/>
        <end position="25"/>
    </location>
</feature>
<evidence type="ECO:0000256" key="1">
    <source>
        <dbReference type="SAM" id="Phobius"/>
    </source>
</evidence>
<reference evidence="2" key="1">
    <citation type="journal article" date="2020" name="Nature">
        <title>Giant virus diversity and host interactions through global metagenomics.</title>
        <authorList>
            <person name="Schulz F."/>
            <person name="Roux S."/>
            <person name="Paez-Espino D."/>
            <person name="Jungbluth S."/>
            <person name="Walsh D.A."/>
            <person name="Denef V.J."/>
            <person name="McMahon K.D."/>
            <person name="Konstantinidis K.T."/>
            <person name="Eloe-Fadrosh E.A."/>
            <person name="Kyrpides N.C."/>
            <person name="Woyke T."/>
        </authorList>
    </citation>
    <scope>NUCLEOTIDE SEQUENCE</scope>
    <source>
        <strain evidence="2">GVMAG-M-3300023179-116</strain>
    </source>
</reference>
<proteinExistence type="predicted"/>
<keyword evidence="1" id="KW-1133">Transmembrane helix</keyword>
<keyword evidence="1" id="KW-0472">Membrane</keyword>
<name>A0A6C0E7D0_9ZZZZ</name>